<dbReference type="AlphaFoldDB" id="A0A9P4GJ09"/>
<dbReference type="GeneID" id="63845624"/>
<comment type="caution">
    <text evidence="2">The sequence shown here is derived from an EMBL/GenBank/DDBJ whole genome shotgun (WGS) entry which is preliminary data.</text>
</comment>
<evidence type="ECO:0000313" key="3">
    <source>
        <dbReference type="Proteomes" id="UP000800039"/>
    </source>
</evidence>
<sequence>MQSTKRKASSELASPQQKRLRLGDYKDDERALPTGSTQGLTATSSFSTASQSPAGPQSPPGSPLRRQSPQPNHPSTSSAVEVEEEEEADDELLCRIQSGIEYVHEQQSKGEAIMQTTRFELTTKSPSPALDLLRRHATLVHTSTTHEVYELGVPRPDWVTAGILTGLHDPQWWLNKTVAEVKAGPHAEENDVKRAQGHLKGLQTRKNKKKVLTAREKEIEWKLREGARRQEMSLRMCDSDPEETDDESEIEEVWVGGGYESEESEEEEEMPVKRRQRTMAAKAPRSRLRLSVIQEVEDEN</sequence>
<dbReference type="Proteomes" id="UP000800039">
    <property type="component" value="Unassembled WGS sequence"/>
</dbReference>
<gene>
    <name evidence="2" type="ORF">K460DRAFT_279972</name>
</gene>
<feature type="region of interest" description="Disordered" evidence="1">
    <location>
        <begin position="1"/>
        <end position="90"/>
    </location>
</feature>
<keyword evidence="3" id="KW-1185">Reference proteome</keyword>
<feature type="compositionally biased region" description="Acidic residues" evidence="1">
    <location>
        <begin position="81"/>
        <end position="90"/>
    </location>
</feature>
<feature type="compositionally biased region" description="Polar residues" evidence="1">
    <location>
        <begin position="65"/>
        <end position="78"/>
    </location>
</feature>
<proteinExistence type="predicted"/>
<dbReference type="OrthoDB" id="3801416at2759"/>
<feature type="compositionally biased region" description="Low complexity" evidence="1">
    <location>
        <begin position="41"/>
        <end position="55"/>
    </location>
</feature>
<evidence type="ECO:0000256" key="1">
    <source>
        <dbReference type="SAM" id="MobiDB-lite"/>
    </source>
</evidence>
<dbReference type="RefSeq" id="XP_040789656.1">
    <property type="nucleotide sequence ID" value="XM_040928371.1"/>
</dbReference>
<organism evidence="2 3">
    <name type="scientific">Cucurbitaria berberidis CBS 394.84</name>
    <dbReference type="NCBI Taxonomy" id="1168544"/>
    <lineage>
        <taxon>Eukaryota</taxon>
        <taxon>Fungi</taxon>
        <taxon>Dikarya</taxon>
        <taxon>Ascomycota</taxon>
        <taxon>Pezizomycotina</taxon>
        <taxon>Dothideomycetes</taxon>
        <taxon>Pleosporomycetidae</taxon>
        <taxon>Pleosporales</taxon>
        <taxon>Pleosporineae</taxon>
        <taxon>Cucurbitariaceae</taxon>
        <taxon>Cucurbitaria</taxon>
    </lineage>
</organism>
<dbReference type="EMBL" id="ML976615">
    <property type="protein sequence ID" value="KAF1847093.1"/>
    <property type="molecule type" value="Genomic_DNA"/>
</dbReference>
<feature type="region of interest" description="Disordered" evidence="1">
    <location>
        <begin position="256"/>
        <end position="287"/>
    </location>
</feature>
<feature type="compositionally biased region" description="Basic and acidic residues" evidence="1">
    <location>
        <begin position="21"/>
        <end position="31"/>
    </location>
</feature>
<reference evidence="2" key="1">
    <citation type="submission" date="2020-01" db="EMBL/GenBank/DDBJ databases">
        <authorList>
            <consortium name="DOE Joint Genome Institute"/>
            <person name="Haridas S."/>
            <person name="Albert R."/>
            <person name="Binder M."/>
            <person name="Bloem J."/>
            <person name="Labutti K."/>
            <person name="Salamov A."/>
            <person name="Andreopoulos B."/>
            <person name="Baker S.E."/>
            <person name="Barry K."/>
            <person name="Bills G."/>
            <person name="Bluhm B.H."/>
            <person name="Cannon C."/>
            <person name="Castanera R."/>
            <person name="Culley D.E."/>
            <person name="Daum C."/>
            <person name="Ezra D."/>
            <person name="Gonzalez J.B."/>
            <person name="Henrissat B."/>
            <person name="Kuo A."/>
            <person name="Liang C."/>
            <person name="Lipzen A."/>
            <person name="Lutzoni F."/>
            <person name="Magnuson J."/>
            <person name="Mondo S."/>
            <person name="Nolan M."/>
            <person name="Ohm R."/>
            <person name="Pangilinan J."/>
            <person name="Park H.-J."/>
            <person name="Ramirez L."/>
            <person name="Alfaro M."/>
            <person name="Sun H."/>
            <person name="Tritt A."/>
            <person name="Yoshinaga Y."/>
            <person name="Zwiers L.-H."/>
            <person name="Turgeon B.G."/>
            <person name="Goodwin S.B."/>
            <person name="Spatafora J.W."/>
            <person name="Crous P.W."/>
            <person name="Grigoriev I.V."/>
        </authorList>
    </citation>
    <scope>NUCLEOTIDE SEQUENCE</scope>
    <source>
        <strain evidence="2">CBS 394.84</strain>
    </source>
</reference>
<evidence type="ECO:0000313" key="2">
    <source>
        <dbReference type="EMBL" id="KAF1847093.1"/>
    </source>
</evidence>
<name>A0A9P4GJ09_9PLEO</name>
<accession>A0A9P4GJ09</accession>
<feature type="compositionally biased region" description="Acidic residues" evidence="1">
    <location>
        <begin position="260"/>
        <end position="269"/>
    </location>
</feature>
<protein>
    <submittedName>
        <fullName evidence="2">Uncharacterized protein</fullName>
    </submittedName>
</protein>